<keyword evidence="2" id="KW-1133">Transmembrane helix</keyword>
<evidence type="ECO:0000313" key="3">
    <source>
        <dbReference type="EMBL" id="EGW20744.1"/>
    </source>
</evidence>
<dbReference type="AlphaFoldDB" id="G3J0M2"/>
<gene>
    <name evidence="3" type="ORF">Mettu_3893</name>
</gene>
<accession>G3J0M2</accession>
<dbReference type="InterPro" id="IPR050445">
    <property type="entry name" value="Bact_polysacc_biosynth/exp"/>
</dbReference>
<dbReference type="Proteomes" id="UP000004664">
    <property type="component" value="Unassembled WGS sequence"/>
</dbReference>
<name>G3J0M2_METTV</name>
<keyword evidence="2" id="KW-0472">Membrane</keyword>
<feature type="transmembrane region" description="Helical" evidence="2">
    <location>
        <begin position="479"/>
        <end position="498"/>
    </location>
</feature>
<dbReference type="STRING" id="697282.Mettu_3893"/>
<proteinExistence type="predicted"/>
<dbReference type="HOGENOM" id="CLU_009912_5_0_6"/>
<evidence type="ECO:0000313" key="4">
    <source>
        <dbReference type="Proteomes" id="UP000004664"/>
    </source>
</evidence>
<sequence length="577" mass="65546">MEPYTKSLADYLDLVKRRKYYIVVTWLLVSLISVAVAYNLPKIYRSTATILIDAPIPTSLLDSTVSQFADEQVQSIYQRVMTTDNVLSIIESNGLYDDIKNSFTRSDLADIFKGNTDVKLATSSLTPQANSGMAEIAFNISFSDNDAIKAKEVADKLTTLFIEQNDKARTQRAIRATDFLMEESDKLNRELQDIDGKIAKYKEQNNFSLPEQVQGNMAAIDRMENEMRDTDSQIRTTKERMAFLSAELARAQQELPVTLDDKAPQTKDDALRTLRAQYLKFSSIYSPTHPSVVRLKREIKALDPSFEGQPAEEDVLKQLTEAKRELKLLEETYGGNHPNIAQRKKQIDKLEQQLKNKPPRSQPEQAVMQTANPAYFGVEAQYKSSQSELQSLVQKQDYLKEKLEKMHNTLLLAPQVEIGYTDLIRERDNTIKKYTQLKEKWLDAKLVQTLEQQQQGQTITIIEQPVIASHPEKAIRRKVAIGGFFMGLIAGLGVAFFVEFMEPGVRGYRAISQVTGLMPLVVVPYIESPAELEDRLVKQSQERKIAVWTGAVLILLVIAVLIYFFFLPLAPFMERNQ</sequence>
<dbReference type="EMBL" id="JH109153">
    <property type="protein sequence ID" value="EGW20744.1"/>
    <property type="molecule type" value="Genomic_DNA"/>
</dbReference>
<evidence type="ECO:0000256" key="2">
    <source>
        <dbReference type="SAM" id="Phobius"/>
    </source>
</evidence>
<protein>
    <submittedName>
        <fullName evidence="3">Lipopolysaccharide biosynthesis protein</fullName>
    </submittedName>
</protein>
<feature type="transmembrane region" description="Helical" evidence="2">
    <location>
        <begin position="20"/>
        <end position="40"/>
    </location>
</feature>
<keyword evidence="4" id="KW-1185">Reference proteome</keyword>
<dbReference type="eggNOG" id="COG3206">
    <property type="taxonomic scope" value="Bacteria"/>
</dbReference>
<feature type="coiled-coil region" evidence="1">
    <location>
        <begin position="184"/>
        <end position="254"/>
    </location>
</feature>
<dbReference type="PANTHER" id="PTHR32309:SF13">
    <property type="entry name" value="FERRIC ENTEROBACTIN TRANSPORT PROTEIN FEPE"/>
    <property type="match status" value="1"/>
</dbReference>
<organism evidence="3 4">
    <name type="scientific">Methylobacter tundripaludum (strain ATCC BAA-1195 / DSM 17260 / SV96)</name>
    <dbReference type="NCBI Taxonomy" id="697282"/>
    <lineage>
        <taxon>Bacteria</taxon>
        <taxon>Pseudomonadati</taxon>
        <taxon>Pseudomonadota</taxon>
        <taxon>Gammaproteobacteria</taxon>
        <taxon>Methylococcales</taxon>
        <taxon>Methylococcaceae</taxon>
        <taxon>Methylobacter</taxon>
    </lineage>
</organism>
<dbReference type="PANTHER" id="PTHR32309">
    <property type="entry name" value="TYROSINE-PROTEIN KINASE"/>
    <property type="match status" value="1"/>
</dbReference>
<evidence type="ECO:0000256" key="1">
    <source>
        <dbReference type="SAM" id="Coils"/>
    </source>
</evidence>
<feature type="transmembrane region" description="Helical" evidence="2">
    <location>
        <begin position="546"/>
        <end position="566"/>
    </location>
</feature>
<dbReference type="GO" id="GO:0004713">
    <property type="term" value="F:protein tyrosine kinase activity"/>
    <property type="evidence" value="ECO:0007669"/>
    <property type="project" value="TreeGrafter"/>
</dbReference>
<dbReference type="GO" id="GO:0005886">
    <property type="term" value="C:plasma membrane"/>
    <property type="evidence" value="ECO:0007669"/>
    <property type="project" value="TreeGrafter"/>
</dbReference>
<dbReference type="RefSeq" id="WP_006893117.1">
    <property type="nucleotide sequence ID" value="NZ_JH109153.1"/>
</dbReference>
<dbReference type="OrthoDB" id="9795292at2"/>
<reference evidence="3 4" key="1">
    <citation type="submission" date="2011-06" db="EMBL/GenBank/DDBJ databases">
        <title>Genomic sequence of Methylobacter tundripaludum SV96.</title>
        <authorList>
            <consortium name="US DOE Joint Genome Institute"/>
            <person name="Lucas S."/>
            <person name="Han J."/>
            <person name="Lapidus A."/>
            <person name="Cheng J.-F."/>
            <person name="Goodwin L."/>
            <person name="Pitluck S."/>
            <person name="Held B."/>
            <person name="Detter J.C."/>
            <person name="Han C."/>
            <person name="Tapia R."/>
            <person name="Land M."/>
            <person name="Hauser L."/>
            <person name="Kyrpides N."/>
            <person name="Ivanova N."/>
            <person name="Ovchinnikova G."/>
            <person name="Pagani I."/>
            <person name="Klotz M.G."/>
            <person name="Dispirito A.A."/>
            <person name="Murrell J.C."/>
            <person name="Dunfield P."/>
            <person name="Kalyuzhnaya M.G."/>
            <person name="Svenning M."/>
            <person name="Trotsenko Y.A."/>
            <person name="Stein L.Y."/>
            <person name="Woyke T."/>
        </authorList>
    </citation>
    <scope>NUCLEOTIDE SEQUENCE [LARGE SCALE GENOMIC DNA]</scope>
    <source>
        <strain evidence="4">ATCC BAA-1195 / DSM 17260 / SV96</strain>
    </source>
</reference>
<keyword evidence="2" id="KW-0812">Transmembrane</keyword>
<keyword evidence="1" id="KW-0175">Coiled coil</keyword>